<dbReference type="EMBL" id="JAGIZQ010000004">
    <property type="protein sequence ID" value="KAH6631303.1"/>
    <property type="molecule type" value="Genomic_DNA"/>
</dbReference>
<evidence type="ECO:0000313" key="1">
    <source>
        <dbReference type="EMBL" id="KAH6631303.1"/>
    </source>
</evidence>
<protein>
    <submittedName>
        <fullName evidence="1">Uncharacterized protein</fullName>
    </submittedName>
</protein>
<evidence type="ECO:0000313" key="2">
    <source>
        <dbReference type="Proteomes" id="UP000724584"/>
    </source>
</evidence>
<organism evidence="1 2">
    <name type="scientific">Chaetomium tenue</name>
    <dbReference type="NCBI Taxonomy" id="1854479"/>
    <lineage>
        <taxon>Eukaryota</taxon>
        <taxon>Fungi</taxon>
        <taxon>Dikarya</taxon>
        <taxon>Ascomycota</taxon>
        <taxon>Pezizomycotina</taxon>
        <taxon>Sordariomycetes</taxon>
        <taxon>Sordariomycetidae</taxon>
        <taxon>Sordariales</taxon>
        <taxon>Chaetomiaceae</taxon>
        <taxon>Chaetomium</taxon>
    </lineage>
</organism>
<gene>
    <name evidence="1" type="ORF">F5144DRAFT_547437</name>
</gene>
<proteinExistence type="predicted"/>
<reference evidence="1 2" key="1">
    <citation type="journal article" date="2021" name="Nat. Commun.">
        <title>Genetic determinants of endophytism in the Arabidopsis root mycobiome.</title>
        <authorList>
            <person name="Mesny F."/>
            <person name="Miyauchi S."/>
            <person name="Thiergart T."/>
            <person name="Pickel B."/>
            <person name="Atanasova L."/>
            <person name="Karlsson M."/>
            <person name="Huettel B."/>
            <person name="Barry K.W."/>
            <person name="Haridas S."/>
            <person name="Chen C."/>
            <person name="Bauer D."/>
            <person name="Andreopoulos W."/>
            <person name="Pangilinan J."/>
            <person name="LaButti K."/>
            <person name="Riley R."/>
            <person name="Lipzen A."/>
            <person name="Clum A."/>
            <person name="Drula E."/>
            <person name="Henrissat B."/>
            <person name="Kohler A."/>
            <person name="Grigoriev I.V."/>
            <person name="Martin F.M."/>
            <person name="Hacquard S."/>
        </authorList>
    </citation>
    <scope>NUCLEOTIDE SEQUENCE [LARGE SCALE GENOMIC DNA]</scope>
    <source>
        <strain evidence="1 2">MPI-SDFR-AT-0079</strain>
    </source>
</reference>
<name>A0ACB7P5F3_9PEZI</name>
<keyword evidence="2" id="KW-1185">Reference proteome</keyword>
<comment type="caution">
    <text evidence="1">The sequence shown here is derived from an EMBL/GenBank/DDBJ whole genome shotgun (WGS) entry which is preliminary data.</text>
</comment>
<accession>A0ACB7P5F3</accession>
<dbReference type="Proteomes" id="UP000724584">
    <property type="component" value="Unassembled WGS sequence"/>
</dbReference>
<sequence>MKHPTWYVRYVVVHPKGSELFGPLQACYESRQIWRKKYDDTRGYMDLEGLRGISIRARVPDKLRFDMPWICYETDIFTVSKAWNKGHTSDRGQSYTFLHCWDPFLYLDRTRIKHAGLRLDPGIKSGRPGWVQMSPLVLQRDFHFELRDISPSQLEHHPMFRDYLISRRSTTGRLDRPLRHLVPWTKAWLWHSAHCGEAMDNDVFLEDLGPDYMMDPSGWAGRPGPLDLPGCQSEQHYMHSQRDIWDWNPR</sequence>